<dbReference type="RefSeq" id="WP_141326478.1">
    <property type="nucleotide sequence ID" value="NZ_BJMZ01000002.1"/>
</dbReference>
<proteinExistence type="predicted"/>
<dbReference type="AlphaFoldDB" id="A0A4Y3UEU0"/>
<feature type="transmembrane region" description="Helical" evidence="1">
    <location>
        <begin position="177"/>
        <end position="195"/>
    </location>
</feature>
<keyword evidence="1" id="KW-1133">Transmembrane helix</keyword>
<sequence length="435" mass="49530">MSEKKKTINAFVLIVLLFGLISLFASYPLSNGDEGFHMAKSYSVFSETSPKETSEKRLREIELTAISQPKQISIRNFYSEKIDSVANDGIKFNVLTDQNLILKIDVGHLVPAIGLLLGRLFYPSYGVMLLSARLFNLIFFVGGMYLIFRRAKFNHLIFLMIFTVPFMQKIASPSYDIFAFLAVAAFGTNFLYLSQLKKVSDVRREDVVYTLMTIALILLTKLNYIFALPVLLGIPIVYKPILSVLKHCSRIIKLSLAIVTSLLFLTVVLFVHRVYNIIDLIKVFFNNYFNVATMGGRGTTLFSVVQDNLPEIVNICWIVCLVLVMMSTQKSEYKLPTALAGLIVYLLNWFGIFLGFYSSHPEHLPFDDLTGRYLHAYIIFLIPLMSWLGFKMNFRISPKARYYIAIFSTASVLILYLITIVYRGFILGTTPAWKN</sequence>
<keyword evidence="1" id="KW-0472">Membrane</keyword>
<evidence type="ECO:0000313" key="2">
    <source>
        <dbReference type="EMBL" id="QBS00307.1"/>
    </source>
</evidence>
<protein>
    <recommendedName>
        <fullName evidence="4">DUF2142 domain-containing protein</fullName>
    </recommendedName>
</protein>
<evidence type="ECO:0000313" key="3">
    <source>
        <dbReference type="EMBL" id="QBS00409.1"/>
    </source>
</evidence>
<accession>A0A4Y3UEU0</accession>
<organism evidence="3">
    <name type="scientific">Streptococcus thermophilus</name>
    <dbReference type="NCBI Taxonomy" id="1308"/>
    <lineage>
        <taxon>Bacteria</taxon>
        <taxon>Bacillati</taxon>
        <taxon>Bacillota</taxon>
        <taxon>Bacilli</taxon>
        <taxon>Lactobacillales</taxon>
        <taxon>Streptococcaceae</taxon>
        <taxon>Streptococcus</taxon>
    </lineage>
</organism>
<gene>
    <name evidence="2" type="ORF">rgp20_0002</name>
    <name evidence="3" type="ORF">rgp21_0002</name>
</gene>
<keyword evidence="1" id="KW-0812">Transmembrane</keyword>
<dbReference type="EMBL" id="MK483586">
    <property type="protein sequence ID" value="QBS00307.1"/>
    <property type="molecule type" value="Genomic_DNA"/>
</dbReference>
<feature type="transmembrane region" description="Helical" evidence="1">
    <location>
        <begin position="373"/>
        <end position="390"/>
    </location>
</feature>
<feature type="transmembrane region" description="Helical" evidence="1">
    <location>
        <begin position="155"/>
        <end position="171"/>
    </location>
</feature>
<feature type="transmembrane region" description="Helical" evidence="1">
    <location>
        <begin position="338"/>
        <end position="358"/>
    </location>
</feature>
<feature type="transmembrane region" description="Helical" evidence="1">
    <location>
        <begin position="7"/>
        <end position="27"/>
    </location>
</feature>
<reference evidence="3" key="1">
    <citation type="journal article" date="2019" name="Sci. Rep.">
        <title>A comparative genomics approach for identifying host-range determinants in Streptococcus thermophilus bacteriophages.</title>
        <authorList>
            <person name="Szymczak P."/>
            <person name="Rau M.H."/>
            <person name="Monteiro J.M."/>
            <person name="Pinho M.G."/>
            <person name="Filipe S.R."/>
            <person name="Vogensen F.K."/>
            <person name="Zeidan A.A."/>
            <person name="Janzen T."/>
        </authorList>
    </citation>
    <scope>NUCLEOTIDE SEQUENCE</scope>
    <source>
        <strain evidence="2">STCH_20_rgp</strain>
        <strain evidence="3">STCH_21_rgp</strain>
    </source>
</reference>
<feature type="transmembrane region" description="Helical" evidence="1">
    <location>
        <begin position="251"/>
        <end position="271"/>
    </location>
</feature>
<feature type="transmembrane region" description="Helical" evidence="1">
    <location>
        <begin position="402"/>
        <end position="425"/>
    </location>
</feature>
<name>A0A4Y3UEU0_STRTR</name>
<feature type="transmembrane region" description="Helical" evidence="1">
    <location>
        <begin position="283"/>
        <end position="303"/>
    </location>
</feature>
<dbReference type="EMBL" id="MK483592">
    <property type="protein sequence ID" value="QBS00409.1"/>
    <property type="molecule type" value="Genomic_DNA"/>
</dbReference>
<evidence type="ECO:0000256" key="1">
    <source>
        <dbReference type="SAM" id="Phobius"/>
    </source>
</evidence>
<evidence type="ECO:0008006" key="4">
    <source>
        <dbReference type="Google" id="ProtNLM"/>
    </source>
</evidence>
<feature type="transmembrane region" description="Helical" evidence="1">
    <location>
        <begin position="125"/>
        <end position="148"/>
    </location>
</feature>
<feature type="transmembrane region" description="Helical" evidence="1">
    <location>
        <begin position="309"/>
        <end position="326"/>
    </location>
</feature>
<feature type="transmembrane region" description="Helical" evidence="1">
    <location>
        <begin position="207"/>
        <end position="231"/>
    </location>
</feature>